<accession>A0ABW2Y2B3</accession>
<keyword evidence="2" id="KW-0489">Methyltransferase</keyword>
<dbReference type="CDD" id="cd02440">
    <property type="entry name" value="AdoMet_MTases"/>
    <property type="match status" value="1"/>
</dbReference>
<dbReference type="GO" id="GO:0032259">
    <property type="term" value="P:methylation"/>
    <property type="evidence" value="ECO:0007669"/>
    <property type="project" value="UniProtKB-KW"/>
</dbReference>
<dbReference type="Gene3D" id="3.40.50.150">
    <property type="entry name" value="Vaccinia Virus protein VP39"/>
    <property type="match status" value="1"/>
</dbReference>
<name>A0ABW2Y2B3_9ACTN</name>
<reference evidence="3" key="1">
    <citation type="journal article" date="2019" name="Int. J. Syst. Evol. Microbiol.">
        <title>The Global Catalogue of Microorganisms (GCM) 10K type strain sequencing project: providing services to taxonomists for standard genome sequencing and annotation.</title>
        <authorList>
            <consortium name="The Broad Institute Genomics Platform"/>
            <consortium name="The Broad Institute Genome Sequencing Center for Infectious Disease"/>
            <person name="Wu L."/>
            <person name="Ma J."/>
        </authorList>
    </citation>
    <scope>NUCLEOTIDE SEQUENCE [LARGE SCALE GENOMIC DNA]</scope>
    <source>
        <strain evidence="3">JCM 9371</strain>
    </source>
</reference>
<feature type="domain" description="Methyltransferase" evidence="1">
    <location>
        <begin position="370"/>
        <end position="461"/>
    </location>
</feature>
<proteinExistence type="predicted"/>
<protein>
    <submittedName>
        <fullName evidence="2">Methyltransferase domain-containing protein</fullName>
    </submittedName>
</protein>
<keyword evidence="3" id="KW-1185">Reference proteome</keyword>
<dbReference type="InterPro" id="IPR041698">
    <property type="entry name" value="Methyltransf_25"/>
</dbReference>
<sequence length="530" mass="55977">MFATGWFSESPDHGGPLMVVAQGVPESVEDVIGALTRAPVEQLDDLFPSLVEALWDDGAGTDLTLPATRALMERVDVADAARMPHIAVLLGLLAEVGPPLGAEVTASLTADAGRFIALWRSASAGRPLSLSLTYLLAHLPDERARVLAAATDAGIDADDRSRLDRALQRLDPARPVIGRAFPSPAAWDLDDAERAFDRTWIDALTPGEVKRHWDNDTETVLGHLGAKAYWAVRNGAAPVPVDADSVPARTPRAPAGGADVLRRHAAAFRCPRCSGALGFSGGAARCAGCATGYALDGGILDLTSELGEAADRGADLLFRLAGIATMGFFYEARARPNFLRLAGSNWGGLVTPALEDAYIAGHVRPAAGPVLDLAAGAGRWTSVLAGAVGADRVIALDLALPMLTALRGRLPEIPAVVSNARRLPFGDGELGAVLCWNALQAFPADAAAAVAEVGRCLRPGGTFTVLTYRDSPDPVYRYFVRRHHFPQHADGLRLFAPGEIDAWLDGAGLEVRDRWEPGTFTILTAERPAA</sequence>
<dbReference type="PANTHER" id="PTHR43591:SF24">
    <property type="entry name" value="2-METHOXY-6-POLYPRENYL-1,4-BENZOQUINOL METHYLASE, MITOCHONDRIAL"/>
    <property type="match status" value="1"/>
</dbReference>
<dbReference type="EMBL" id="JBHTGP010000038">
    <property type="protein sequence ID" value="MFD0692232.1"/>
    <property type="molecule type" value="Genomic_DNA"/>
</dbReference>
<gene>
    <name evidence="2" type="ORF">ACFQZM_47635</name>
</gene>
<dbReference type="PANTHER" id="PTHR43591">
    <property type="entry name" value="METHYLTRANSFERASE"/>
    <property type="match status" value="1"/>
</dbReference>
<keyword evidence="2" id="KW-0808">Transferase</keyword>
<dbReference type="InterPro" id="IPR029063">
    <property type="entry name" value="SAM-dependent_MTases_sf"/>
</dbReference>
<evidence type="ECO:0000313" key="3">
    <source>
        <dbReference type="Proteomes" id="UP001597063"/>
    </source>
</evidence>
<evidence type="ECO:0000313" key="2">
    <source>
        <dbReference type="EMBL" id="MFD0692232.1"/>
    </source>
</evidence>
<dbReference type="Proteomes" id="UP001597063">
    <property type="component" value="Unassembled WGS sequence"/>
</dbReference>
<comment type="caution">
    <text evidence="2">The sequence shown here is derived from an EMBL/GenBank/DDBJ whole genome shotgun (WGS) entry which is preliminary data.</text>
</comment>
<organism evidence="2 3">
    <name type="scientific">Actinomadura fibrosa</name>
    <dbReference type="NCBI Taxonomy" id="111802"/>
    <lineage>
        <taxon>Bacteria</taxon>
        <taxon>Bacillati</taxon>
        <taxon>Actinomycetota</taxon>
        <taxon>Actinomycetes</taxon>
        <taxon>Streptosporangiales</taxon>
        <taxon>Thermomonosporaceae</taxon>
        <taxon>Actinomadura</taxon>
    </lineage>
</organism>
<dbReference type="Pfam" id="PF13649">
    <property type="entry name" value="Methyltransf_25"/>
    <property type="match status" value="1"/>
</dbReference>
<dbReference type="SUPFAM" id="SSF53335">
    <property type="entry name" value="S-adenosyl-L-methionine-dependent methyltransferases"/>
    <property type="match status" value="1"/>
</dbReference>
<dbReference type="GO" id="GO:0008168">
    <property type="term" value="F:methyltransferase activity"/>
    <property type="evidence" value="ECO:0007669"/>
    <property type="project" value="UniProtKB-KW"/>
</dbReference>
<dbReference type="RefSeq" id="WP_242618974.1">
    <property type="nucleotide sequence ID" value="NZ_CAACUY010000010.1"/>
</dbReference>
<evidence type="ECO:0000259" key="1">
    <source>
        <dbReference type="Pfam" id="PF13649"/>
    </source>
</evidence>